<evidence type="ECO:0008006" key="3">
    <source>
        <dbReference type="Google" id="ProtNLM"/>
    </source>
</evidence>
<sequence length="61" mass="7031">MNIRIIHDEADYREALKDVSALFDNEPEPGSPEGDYFGEMVTLIETYEANLLQHSLKKYRG</sequence>
<protein>
    <recommendedName>
        <fullName evidence="3">Transcriptional regulator</fullName>
    </recommendedName>
</protein>
<evidence type="ECO:0000313" key="1">
    <source>
        <dbReference type="EMBL" id="VVQ26089.1"/>
    </source>
</evidence>
<gene>
    <name evidence="1" type="ORF">PS925_06082</name>
</gene>
<dbReference type="EMBL" id="CABVJG010000036">
    <property type="protein sequence ID" value="VVQ26089.1"/>
    <property type="molecule type" value="Genomic_DNA"/>
</dbReference>
<organism evidence="1 2">
    <name type="scientific">Pseudomonas fluorescens</name>
    <dbReference type="NCBI Taxonomy" id="294"/>
    <lineage>
        <taxon>Bacteria</taxon>
        <taxon>Pseudomonadati</taxon>
        <taxon>Pseudomonadota</taxon>
        <taxon>Gammaproteobacteria</taxon>
        <taxon>Pseudomonadales</taxon>
        <taxon>Pseudomonadaceae</taxon>
        <taxon>Pseudomonas</taxon>
    </lineage>
</organism>
<accession>A0A5E7VT86</accession>
<proteinExistence type="predicted"/>
<name>A0A5E7VT86_PSEFL</name>
<evidence type="ECO:0000313" key="2">
    <source>
        <dbReference type="Proteomes" id="UP000412311"/>
    </source>
</evidence>
<dbReference type="Proteomes" id="UP000412311">
    <property type="component" value="Unassembled WGS sequence"/>
</dbReference>
<reference evidence="1 2" key="1">
    <citation type="submission" date="2019-09" db="EMBL/GenBank/DDBJ databases">
        <authorList>
            <person name="Chandra G."/>
            <person name="Truman W A."/>
        </authorList>
    </citation>
    <scope>NUCLEOTIDE SEQUENCE [LARGE SCALE GENOMIC DNA]</scope>
    <source>
        <strain evidence="1">PS925</strain>
    </source>
</reference>
<dbReference type="AlphaFoldDB" id="A0A5E7VT86"/>